<dbReference type="OrthoDB" id="7553954at2759"/>
<evidence type="ECO:0000313" key="3">
    <source>
        <dbReference type="Proteomes" id="UP000694866"/>
    </source>
</evidence>
<keyword evidence="3" id="KW-1185">Reference proteome</keyword>
<reference evidence="4" key="2">
    <citation type="submission" date="2025-04" db="UniProtKB">
        <authorList>
            <consortium name="RefSeq"/>
        </authorList>
    </citation>
    <scope>IDENTIFICATION</scope>
    <source>
        <strain evidence="4">USDA-PBARC FA_bdor</strain>
        <tissue evidence="4">Whole organism</tissue>
    </source>
</reference>
<dbReference type="RefSeq" id="XP_011302386.1">
    <property type="nucleotide sequence ID" value="XM_011304084.1"/>
</dbReference>
<dbReference type="Proteomes" id="UP000694866">
    <property type="component" value="Unplaced"/>
</dbReference>
<dbReference type="AlphaFoldDB" id="A0A0C9QWY2"/>
<dbReference type="EMBL" id="GBYB01005182">
    <property type="protein sequence ID" value="JAG74949.1"/>
    <property type="molecule type" value="Transcribed_RNA"/>
</dbReference>
<protein>
    <submittedName>
        <fullName evidence="4">Nascent polypeptide-associated complex subunit alpha, muscle-specific form-like isoform X1</fullName>
    </submittedName>
</protein>
<reference evidence="2" key="1">
    <citation type="submission" date="2015-01" db="EMBL/GenBank/DDBJ databases">
        <title>Transcriptome Assembly of Fopius arisanus.</title>
        <authorList>
            <person name="Geib S."/>
        </authorList>
    </citation>
    <scope>NUCLEOTIDE SEQUENCE</scope>
</reference>
<feature type="compositionally biased region" description="Basic and acidic residues" evidence="1">
    <location>
        <begin position="214"/>
        <end position="233"/>
    </location>
</feature>
<dbReference type="GeneID" id="105266147"/>
<feature type="region of interest" description="Disordered" evidence="1">
    <location>
        <begin position="96"/>
        <end position="128"/>
    </location>
</feature>
<proteinExistence type="predicted"/>
<organism evidence="2">
    <name type="scientific">Fopius arisanus</name>
    <dbReference type="NCBI Taxonomy" id="64838"/>
    <lineage>
        <taxon>Eukaryota</taxon>
        <taxon>Metazoa</taxon>
        <taxon>Ecdysozoa</taxon>
        <taxon>Arthropoda</taxon>
        <taxon>Hexapoda</taxon>
        <taxon>Insecta</taxon>
        <taxon>Pterygota</taxon>
        <taxon>Neoptera</taxon>
        <taxon>Endopterygota</taxon>
        <taxon>Hymenoptera</taxon>
        <taxon>Apocrita</taxon>
        <taxon>Ichneumonoidea</taxon>
        <taxon>Braconidae</taxon>
        <taxon>Opiinae</taxon>
        <taxon>Fopius</taxon>
    </lineage>
</organism>
<accession>A0A0C9QWY2</accession>
<accession>A0A9R1U031</accession>
<name>A0A0C9QWY2_9HYME</name>
<sequence length="513" mass="56176">MLRRGNSILITFGRRNYFSTIKTINHGKLIKKPIVWRIAKSEMGQAEPTKIAVPYFANRELNLDLLKVETGDNHNNGFSSILNRMITGKLHLGDSDCGEGGPNRPTRGPCDPPEGPCEPMKKPGYPGKPRATREPFCVKCPPKRPCNLNKCPTETEGTSWRSACQQIAFILCSQSQRSCRLGGIHVRNYGTLKRPRIIGDLRPSQAPGRFKSGKGCDKPPEASKCEDEGKPKEISCSTNQSPDPPVKVVYQKCPPCPKLPKIPECVPPAPTCEIKCPPLPKCPKCPPCPPPEDSKDKCAPVKSSKGAACTSTGKSAKGLWDKLTGFMKKRKMSTSSGADNWKSSKCQTVTDICSNNSEKKEPSPPPCPKNRRTSCYPDTVKCPELEETPEIKVEPFVEEKIDYSKFTCPPPKFERLEVCPSSDINSSINSTREETISLLMGLPGPPSEPVTLCPCPPPAKLHPGACPCAPEVTNTKKPTPTEPCPLKPLHPCPDKRVFYCPPQPSASSQRKKA</sequence>
<dbReference type="KEGG" id="fas:105266147"/>
<evidence type="ECO:0000256" key="1">
    <source>
        <dbReference type="SAM" id="MobiDB-lite"/>
    </source>
</evidence>
<evidence type="ECO:0000313" key="2">
    <source>
        <dbReference type="EMBL" id="JAG74949.1"/>
    </source>
</evidence>
<evidence type="ECO:0000313" key="4">
    <source>
        <dbReference type="RefSeq" id="XP_011302386.1"/>
    </source>
</evidence>
<feature type="region of interest" description="Disordered" evidence="1">
    <location>
        <begin position="201"/>
        <end position="239"/>
    </location>
</feature>
<gene>
    <name evidence="4" type="primary">LOC105266147</name>
    <name evidence="2" type="ORF">g.39043</name>
</gene>